<dbReference type="AlphaFoldDB" id="A0A916RQD2"/>
<keyword evidence="10" id="KW-1185">Reference proteome</keyword>
<keyword evidence="2" id="KW-1003">Cell membrane</keyword>
<reference evidence="9" key="1">
    <citation type="journal article" date="2014" name="Int. J. Syst. Evol. Microbiol.">
        <title>Complete genome sequence of Corynebacterium casei LMG S-19264T (=DSM 44701T), isolated from a smear-ripened cheese.</title>
        <authorList>
            <consortium name="US DOE Joint Genome Institute (JGI-PGF)"/>
            <person name="Walter F."/>
            <person name="Albersmeier A."/>
            <person name="Kalinowski J."/>
            <person name="Ruckert C."/>
        </authorList>
    </citation>
    <scope>NUCLEOTIDE SEQUENCE</scope>
    <source>
        <strain evidence="9">CGMCC 1.15320</strain>
    </source>
</reference>
<feature type="transmembrane region" description="Helical" evidence="7">
    <location>
        <begin position="97"/>
        <end position="122"/>
    </location>
</feature>
<feature type="transmembrane region" description="Helical" evidence="7">
    <location>
        <begin position="167"/>
        <end position="194"/>
    </location>
</feature>
<keyword evidence="7" id="KW-0813">Transport</keyword>
<evidence type="ECO:0000256" key="1">
    <source>
        <dbReference type="ARBA" id="ARBA00004429"/>
    </source>
</evidence>
<dbReference type="Proteomes" id="UP000636264">
    <property type="component" value="Unassembled WGS sequence"/>
</dbReference>
<dbReference type="GO" id="GO:0005886">
    <property type="term" value="C:plasma membrane"/>
    <property type="evidence" value="ECO:0007669"/>
    <property type="project" value="UniProtKB-SubCell"/>
</dbReference>
<proteinExistence type="inferred from homology"/>
<evidence type="ECO:0000259" key="8">
    <source>
        <dbReference type="Pfam" id="PF06808"/>
    </source>
</evidence>
<organism evidence="9 10">
    <name type="scientific">Nitratireductor aestuarii</name>
    <dbReference type="NCBI Taxonomy" id="1735103"/>
    <lineage>
        <taxon>Bacteria</taxon>
        <taxon>Pseudomonadati</taxon>
        <taxon>Pseudomonadota</taxon>
        <taxon>Alphaproteobacteria</taxon>
        <taxon>Hyphomicrobiales</taxon>
        <taxon>Phyllobacteriaceae</taxon>
        <taxon>Nitratireductor</taxon>
    </lineage>
</organism>
<feature type="transmembrane region" description="Helical" evidence="7">
    <location>
        <begin position="134"/>
        <end position="161"/>
    </location>
</feature>
<sequence>MSTILFAAFVVMLVLGVPVAVVMGGASLLAILYEGRYPGLIIAQRLFAGIDSFPLMAIPFFVLAAELMTGGKITDGLLSLASQIIGRLRGGLGHANVLMSIFFSGISGSALADAAGPGAVTIQMMRKAGYSVEYAAAVTASSALISSIIPPSIIMVIYALSDNAVSVSALFVAGIVPGVLMGLSLMITNGYLAWKRDFKAGEPRKPWGQFIRESGTILAALPLPIIIVGGIHSGVFTPTEASAVAAAYALIVTKFVLRSLTWSQLPRMFVRAGLMTSGVLMIVSTASAFAWLLTVLQVPQAITTTITSLGLPPVALLLAIAVFLLVAGLFIDTLPGVLLFVPIVAPVADAMGIHPIQTALVVILSLTIGMITPPVGGVLFVVSVVARIPLTRVVSAILPFLAAELLVLLLLILVPAASLWLPSLFGYVR</sequence>
<keyword evidence="4 7" id="KW-0812">Transmembrane</keyword>
<evidence type="ECO:0000256" key="5">
    <source>
        <dbReference type="ARBA" id="ARBA00022989"/>
    </source>
</evidence>
<keyword evidence="6 7" id="KW-0472">Membrane</keyword>
<dbReference type="NCBIfam" id="TIGR00786">
    <property type="entry name" value="dctM"/>
    <property type="match status" value="1"/>
</dbReference>
<feature type="transmembrane region" description="Helical" evidence="7">
    <location>
        <begin position="45"/>
        <end position="65"/>
    </location>
</feature>
<feature type="transmembrane region" description="Helical" evidence="7">
    <location>
        <begin position="314"/>
        <end position="347"/>
    </location>
</feature>
<dbReference type="PIRSF" id="PIRSF006066">
    <property type="entry name" value="HI0050"/>
    <property type="match status" value="1"/>
</dbReference>
<comment type="caution">
    <text evidence="9">The sequence shown here is derived from an EMBL/GenBank/DDBJ whole genome shotgun (WGS) entry which is preliminary data.</text>
</comment>
<accession>A0A916RQD2</accession>
<keyword evidence="3 7" id="KW-0997">Cell inner membrane</keyword>
<feature type="domain" description="TRAP C4-dicarboxylate transport system permease DctM subunit" evidence="8">
    <location>
        <begin position="6"/>
        <end position="416"/>
    </location>
</feature>
<comment type="similarity">
    <text evidence="7">Belongs to the TRAP transporter large permease family.</text>
</comment>
<comment type="subcellular location">
    <subcellularLocation>
        <location evidence="1 7">Cell inner membrane</location>
        <topology evidence="1 7">Multi-pass membrane protein</topology>
    </subcellularLocation>
</comment>
<evidence type="ECO:0000256" key="7">
    <source>
        <dbReference type="RuleBase" id="RU369079"/>
    </source>
</evidence>
<feature type="transmembrane region" description="Helical" evidence="7">
    <location>
        <begin position="215"/>
        <end position="235"/>
    </location>
</feature>
<comment type="subunit">
    <text evidence="7">The complex comprises the extracytoplasmic solute receptor protein and the two transmembrane proteins.</text>
</comment>
<reference evidence="9" key="2">
    <citation type="submission" date="2020-09" db="EMBL/GenBank/DDBJ databases">
        <authorList>
            <person name="Sun Q."/>
            <person name="Zhou Y."/>
        </authorList>
    </citation>
    <scope>NUCLEOTIDE SEQUENCE</scope>
    <source>
        <strain evidence="9">CGMCC 1.15320</strain>
    </source>
</reference>
<dbReference type="InterPro" id="IPR004681">
    <property type="entry name" value="TRAP_DctM"/>
</dbReference>
<gene>
    <name evidence="9" type="ORF">GCM10011385_15010</name>
</gene>
<feature type="transmembrane region" description="Helical" evidence="7">
    <location>
        <begin position="359"/>
        <end position="385"/>
    </location>
</feature>
<dbReference type="GO" id="GO:0022857">
    <property type="term" value="F:transmembrane transporter activity"/>
    <property type="evidence" value="ECO:0007669"/>
    <property type="project" value="UniProtKB-UniRule"/>
</dbReference>
<evidence type="ECO:0000313" key="9">
    <source>
        <dbReference type="EMBL" id="GGA62309.1"/>
    </source>
</evidence>
<comment type="function">
    <text evidence="7">Part of the tripartite ATP-independent periplasmic (TRAP) transport system.</text>
</comment>
<evidence type="ECO:0000256" key="6">
    <source>
        <dbReference type="ARBA" id="ARBA00023136"/>
    </source>
</evidence>
<dbReference type="RefSeq" id="WP_188720338.1">
    <property type="nucleotide sequence ID" value="NZ_BMIF01000003.1"/>
</dbReference>
<keyword evidence="5 7" id="KW-1133">Transmembrane helix</keyword>
<feature type="transmembrane region" description="Helical" evidence="7">
    <location>
        <begin position="6"/>
        <end position="33"/>
    </location>
</feature>
<dbReference type="PANTHER" id="PTHR33362:SF2">
    <property type="entry name" value="TRAP TRANSPORTER LARGE PERMEASE PROTEIN"/>
    <property type="match status" value="1"/>
</dbReference>
<evidence type="ECO:0000313" key="10">
    <source>
        <dbReference type="Proteomes" id="UP000636264"/>
    </source>
</evidence>
<feature type="transmembrane region" description="Helical" evidence="7">
    <location>
        <begin position="397"/>
        <end position="421"/>
    </location>
</feature>
<name>A0A916RQD2_9HYPH</name>
<protein>
    <recommendedName>
        <fullName evidence="7">TRAP transporter large permease protein</fullName>
    </recommendedName>
</protein>
<dbReference type="EMBL" id="BMIF01000003">
    <property type="protein sequence ID" value="GGA62309.1"/>
    <property type="molecule type" value="Genomic_DNA"/>
</dbReference>
<dbReference type="Pfam" id="PF06808">
    <property type="entry name" value="DctM"/>
    <property type="match status" value="1"/>
</dbReference>
<feature type="transmembrane region" description="Helical" evidence="7">
    <location>
        <begin position="269"/>
        <end position="294"/>
    </location>
</feature>
<feature type="transmembrane region" description="Helical" evidence="7">
    <location>
        <begin position="241"/>
        <end position="257"/>
    </location>
</feature>
<evidence type="ECO:0000256" key="4">
    <source>
        <dbReference type="ARBA" id="ARBA00022692"/>
    </source>
</evidence>
<evidence type="ECO:0000256" key="2">
    <source>
        <dbReference type="ARBA" id="ARBA00022475"/>
    </source>
</evidence>
<evidence type="ECO:0000256" key="3">
    <source>
        <dbReference type="ARBA" id="ARBA00022519"/>
    </source>
</evidence>
<dbReference type="InterPro" id="IPR010656">
    <property type="entry name" value="DctM"/>
</dbReference>
<dbReference type="PANTHER" id="PTHR33362">
    <property type="entry name" value="SIALIC ACID TRAP TRANSPORTER PERMEASE PROTEIN SIAT-RELATED"/>
    <property type="match status" value="1"/>
</dbReference>